<dbReference type="KEGG" id="ccin:107265423"/>
<feature type="domain" description="DBB" evidence="3">
    <location>
        <begin position="536"/>
        <end position="673"/>
    </location>
</feature>
<feature type="compositionally biased region" description="Basic residues" evidence="2">
    <location>
        <begin position="348"/>
        <end position="357"/>
    </location>
</feature>
<feature type="compositionally biased region" description="Polar residues" evidence="2">
    <location>
        <begin position="891"/>
        <end position="902"/>
    </location>
</feature>
<dbReference type="InterPro" id="IPR035897">
    <property type="entry name" value="Toll_tir_struct_dom_sf"/>
</dbReference>
<feature type="compositionally biased region" description="Low complexity" evidence="2">
    <location>
        <begin position="102"/>
        <end position="114"/>
    </location>
</feature>
<feature type="region of interest" description="Disordered" evidence="2">
    <location>
        <begin position="1158"/>
        <end position="1182"/>
    </location>
</feature>
<dbReference type="Proteomes" id="UP000694920">
    <property type="component" value="Unplaced"/>
</dbReference>
<name>A0AAJ7BP60_CEPCN</name>
<dbReference type="InterPro" id="IPR052446">
    <property type="entry name" value="B-cell_PI3K-Signaling_Adptrs"/>
</dbReference>
<dbReference type="Gene3D" id="3.40.50.10140">
    <property type="entry name" value="Toll/interleukin-1 receptor homology (TIR) domain"/>
    <property type="match status" value="1"/>
</dbReference>
<reference evidence="5" key="1">
    <citation type="submission" date="2025-08" db="UniProtKB">
        <authorList>
            <consortium name="RefSeq"/>
        </authorList>
    </citation>
    <scope>IDENTIFICATION</scope>
</reference>
<protein>
    <submittedName>
        <fullName evidence="5">Uncharacterized protein LOC107265423 isoform X1</fullName>
    </submittedName>
</protein>
<dbReference type="GeneID" id="107265423"/>
<feature type="compositionally biased region" description="Polar residues" evidence="2">
    <location>
        <begin position="1161"/>
        <end position="1170"/>
    </location>
</feature>
<feature type="region of interest" description="Disordered" evidence="2">
    <location>
        <begin position="1372"/>
        <end position="1393"/>
    </location>
</feature>
<keyword evidence="4" id="KW-1185">Reference proteome</keyword>
<feature type="compositionally biased region" description="Polar residues" evidence="2">
    <location>
        <begin position="918"/>
        <end position="938"/>
    </location>
</feature>
<sequence length="1393" mass="152531">MVLSTGMSHVRTGRKCAQQNPSKWNRRILLETQKGAMAVDNPSYFSLAGGGTSSGVVTPLPGSSATGSTSAVNNTTSGSVSSHSRGLAFFFRRRPDRMGVASSGSTVSTSTTSTLMHHESNRSSASGASAPSTPTEDCALMLPHNVNGNHGNHGSGCQRRSFRNLFRSVSANSESERTQQILNGDPRPSDVAPPSPYLPHRSHSHSENDRRRPGRRKVLKSASELLSNDMVYCGLPGEDPGATADDDSESNEPNEVFLGVDDARYYNLSATLPSGATPGSAAAGRRRHSIGTFLGKDRSLTRSQGASADKKHNQKQPLVLRQPTAMAPPVPTEIAIKDDKANRNSGRSTRRRRHRSASSKGTRGGSSGVDVTAAAEDDVILVSSKDSEASILWVDYLTACFEQISRQQGRPPFRVRAVTVEDALPQCGEEKIGSARLQIVIVCPVFLERILARSGQAAILSRQFTPDKVLAMMLGVHDGHLTAAHKAALVSYPQWKKYFVKDQDETLVGNFLGAAVAILGTTSSVAPKSDKTAFSVLPKKVKMGQNRVIALLNDPLLPEDNVAVIVDRCGEAIDVNHVRRRNPYTLQFSIPERCLDVSMLVGVRISKNGTPLGVRQVKCESRLRELDQILRAHDNPLEFMCQTFGFNPGDREQLDNWMVHAFQRNIPPHFNLLSTPAGMVPAHRNHSSPEENPTLLHFAARFGLEKLAWQLLECPGGDLACDLRNVSELTPADLAEQAGHTKLAHQLRGYMQMNEFTNMYSYLKVMSESTSGPPVPSGYDCTTTLNSQEYDEEYCCPRPLSEAYCVPPAARPITLAPSSASSTPIPVQLPPPNPMESNYSRVPTPTPLILMSASSSAYSNDSNNANDSPTADTRLGRYMEMHPAGLKPSGSAASSRLGTPTLGSRLDSVVERAREENSPTPGLSSKATNFTKSRDQSGPQDELLEIINDFKNNVFTITEVERLVENWRNRNDVQQNFKDKQRQLMAMREEYDRIQKHMKDEMKMPTPFDRIRKFFTKGKKDLKESANTNEGSSSSPSLSASANKTEGSNGNVLSNHRPVSSLSLHSVSSSSSSGRMSTVSGCSGTSLGDSGTHSDPEDRKVHIEQKLNSKICDHNIPNEYHFRFQNTLQNQREGKSHIMSYEIPPAPKPFTGTYSPVRHMTSPTESSTNKIRPPQPIPRPDDSAYYIAFRPSGLPVHLYKADGTMREPQTPNSPSEEPEYLDLTSNTKDGPDAESNEKNNSYVNLDPTTGKPSISELVPVTTAPPGMCIPTNYMNITPIQSTDNHPKNCSDTNFNQQESKTSDKNNFKDTIQSSEEYVQFDAIKDTTTELADIQQFPEYVNVAASRQDDELFIKKQRKMLPPLPIPLRGDGFSVPVSSLEASGNDEPVQDVKN</sequence>
<evidence type="ECO:0000313" key="5">
    <source>
        <dbReference type="RefSeq" id="XP_015590354.1"/>
    </source>
</evidence>
<feature type="region of interest" description="Disordered" evidence="2">
    <location>
        <begin position="291"/>
        <end position="370"/>
    </location>
</feature>
<dbReference type="GO" id="GO:0005104">
    <property type="term" value="F:fibroblast growth factor receptor binding"/>
    <property type="evidence" value="ECO:0007669"/>
    <property type="project" value="TreeGrafter"/>
</dbReference>
<feature type="region of interest" description="Disordered" evidence="2">
    <location>
        <begin position="1"/>
        <end position="20"/>
    </location>
</feature>
<gene>
    <name evidence="5" type="primary">LOC107265423</name>
</gene>
<feature type="compositionally biased region" description="Low complexity" evidence="2">
    <location>
        <begin position="122"/>
        <end position="132"/>
    </location>
</feature>
<feature type="compositionally biased region" description="Low complexity" evidence="2">
    <location>
        <begin position="1025"/>
        <end position="1043"/>
    </location>
</feature>
<feature type="region of interest" description="Disordered" evidence="2">
    <location>
        <begin position="1022"/>
        <end position="1098"/>
    </location>
</feature>
<feature type="region of interest" description="Disordered" evidence="2">
    <location>
        <begin position="882"/>
        <end position="938"/>
    </location>
</feature>
<dbReference type="GO" id="GO:0005829">
    <property type="term" value="C:cytosol"/>
    <property type="evidence" value="ECO:0007669"/>
    <property type="project" value="TreeGrafter"/>
</dbReference>
<keyword evidence="1" id="KW-0175">Coiled coil</keyword>
<evidence type="ECO:0000256" key="2">
    <source>
        <dbReference type="SAM" id="MobiDB-lite"/>
    </source>
</evidence>
<feature type="region of interest" description="Disordered" evidence="2">
    <location>
        <begin position="1204"/>
        <end position="1254"/>
    </location>
</feature>
<dbReference type="PANTHER" id="PTHR16267">
    <property type="entry name" value="BANK1/PIK3AP1 FAMILY MEMBER"/>
    <property type="match status" value="1"/>
</dbReference>
<accession>A0AAJ7BP60</accession>
<dbReference type="RefSeq" id="XP_015590354.1">
    <property type="nucleotide sequence ID" value="XM_015734868.2"/>
</dbReference>
<proteinExistence type="predicted"/>
<feature type="compositionally biased region" description="Basic and acidic residues" evidence="2">
    <location>
        <begin position="908"/>
        <end position="917"/>
    </location>
</feature>
<feature type="compositionally biased region" description="Polar residues" evidence="2">
    <location>
        <begin position="1238"/>
        <end position="1252"/>
    </location>
</feature>
<dbReference type="SMART" id="SM01282">
    <property type="entry name" value="DBB"/>
    <property type="match status" value="1"/>
</dbReference>
<dbReference type="InterPro" id="IPR017893">
    <property type="entry name" value="DBB_domain"/>
</dbReference>
<feature type="compositionally biased region" description="Polar residues" evidence="2">
    <location>
        <begin position="170"/>
        <end position="182"/>
    </location>
</feature>
<feature type="coiled-coil region" evidence="1">
    <location>
        <begin position="970"/>
        <end position="997"/>
    </location>
</feature>
<evidence type="ECO:0000259" key="3">
    <source>
        <dbReference type="PROSITE" id="PS51376"/>
    </source>
</evidence>
<feature type="compositionally biased region" description="Polar residues" evidence="2">
    <location>
        <begin position="1044"/>
        <end position="1058"/>
    </location>
</feature>
<dbReference type="CTD" id="41770"/>
<feature type="compositionally biased region" description="Low complexity" evidence="2">
    <location>
        <begin position="1060"/>
        <end position="1083"/>
    </location>
</feature>
<evidence type="ECO:0000256" key="1">
    <source>
        <dbReference type="SAM" id="Coils"/>
    </source>
</evidence>
<dbReference type="PROSITE" id="PS51376">
    <property type="entry name" value="DBB"/>
    <property type="match status" value="1"/>
</dbReference>
<dbReference type="GO" id="GO:0005068">
    <property type="term" value="F:transmembrane receptor protein tyrosine kinase adaptor activity"/>
    <property type="evidence" value="ECO:0007669"/>
    <property type="project" value="TreeGrafter"/>
</dbReference>
<feature type="compositionally biased region" description="Low complexity" evidence="2">
    <location>
        <begin position="144"/>
        <end position="156"/>
    </location>
</feature>
<dbReference type="PANTHER" id="PTHR16267:SF11">
    <property type="entry name" value="STUMPS, ISOFORM E"/>
    <property type="match status" value="1"/>
</dbReference>
<organism evidence="4 5">
    <name type="scientific">Cephus cinctus</name>
    <name type="common">Wheat stem sawfly</name>
    <dbReference type="NCBI Taxonomy" id="211228"/>
    <lineage>
        <taxon>Eukaryota</taxon>
        <taxon>Metazoa</taxon>
        <taxon>Ecdysozoa</taxon>
        <taxon>Arthropoda</taxon>
        <taxon>Hexapoda</taxon>
        <taxon>Insecta</taxon>
        <taxon>Pterygota</taxon>
        <taxon>Neoptera</taxon>
        <taxon>Endopterygota</taxon>
        <taxon>Hymenoptera</taxon>
        <taxon>Cephoidea</taxon>
        <taxon>Cephidae</taxon>
        <taxon>Cephus</taxon>
    </lineage>
</organism>
<evidence type="ECO:0000313" key="4">
    <source>
        <dbReference type="Proteomes" id="UP000694920"/>
    </source>
</evidence>
<feature type="region of interest" description="Disordered" evidence="2">
    <location>
        <begin position="98"/>
        <end position="157"/>
    </location>
</feature>
<dbReference type="Pfam" id="PF14545">
    <property type="entry name" value="DBB"/>
    <property type="match status" value="1"/>
</dbReference>
<feature type="region of interest" description="Disordered" evidence="2">
    <location>
        <begin position="231"/>
        <end position="254"/>
    </location>
</feature>
<feature type="region of interest" description="Disordered" evidence="2">
    <location>
        <begin position="170"/>
        <end position="216"/>
    </location>
</feature>